<dbReference type="GO" id="GO:0006633">
    <property type="term" value="P:fatty acid biosynthetic process"/>
    <property type="evidence" value="ECO:0007669"/>
    <property type="project" value="UniProtKB-UniRule"/>
</dbReference>
<evidence type="ECO:0000256" key="4">
    <source>
        <dbReference type="ARBA" id="ARBA00014657"/>
    </source>
</evidence>
<keyword evidence="7" id="KW-0276">Fatty acid metabolism</keyword>
<dbReference type="PANTHER" id="PTHR11712">
    <property type="entry name" value="POLYKETIDE SYNTHASE-RELATED"/>
    <property type="match status" value="1"/>
</dbReference>
<feature type="active site" description="For beta-ketoacyl synthase activity" evidence="12">
    <location>
        <position position="163"/>
    </location>
</feature>
<dbReference type="GO" id="GO:0005829">
    <property type="term" value="C:cytosol"/>
    <property type="evidence" value="ECO:0007669"/>
    <property type="project" value="TreeGrafter"/>
</dbReference>
<dbReference type="InterPro" id="IPR017568">
    <property type="entry name" value="3-oxoacyl-ACP_synth-2"/>
</dbReference>
<comment type="catalytic activity">
    <reaction evidence="11">
        <text>a fatty acyl-[ACP] + malonyl-[ACP] + H(+) = a 3-oxoacyl-[ACP] + holo-[ACP] + CO2</text>
        <dbReference type="Rhea" id="RHEA:22836"/>
        <dbReference type="Rhea" id="RHEA-COMP:9623"/>
        <dbReference type="Rhea" id="RHEA-COMP:9685"/>
        <dbReference type="Rhea" id="RHEA-COMP:9916"/>
        <dbReference type="Rhea" id="RHEA-COMP:14125"/>
        <dbReference type="ChEBI" id="CHEBI:15378"/>
        <dbReference type="ChEBI" id="CHEBI:16526"/>
        <dbReference type="ChEBI" id="CHEBI:64479"/>
        <dbReference type="ChEBI" id="CHEBI:78449"/>
        <dbReference type="ChEBI" id="CHEBI:78776"/>
        <dbReference type="ChEBI" id="CHEBI:138651"/>
    </reaction>
</comment>
<evidence type="ECO:0000256" key="8">
    <source>
        <dbReference type="ARBA" id="ARBA00023098"/>
    </source>
</evidence>
<dbReference type="SUPFAM" id="SSF53901">
    <property type="entry name" value="Thiolase-like"/>
    <property type="match status" value="2"/>
</dbReference>
<dbReference type="NCBIfam" id="TIGR03150">
    <property type="entry name" value="fabF"/>
    <property type="match status" value="1"/>
</dbReference>
<evidence type="ECO:0000256" key="12">
    <source>
        <dbReference type="PIRSR" id="PIRSR000447-1"/>
    </source>
</evidence>
<evidence type="ECO:0000313" key="16">
    <source>
        <dbReference type="Proteomes" id="UP000178449"/>
    </source>
</evidence>
<accession>A0A1F6G5B3</accession>
<dbReference type="InterPro" id="IPR018201">
    <property type="entry name" value="Ketoacyl_synth_AS"/>
</dbReference>
<comment type="similarity">
    <text evidence="2 11 13">Belongs to the thiolase-like superfamily. Beta-ketoacyl-ACP synthases family.</text>
</comment>
<dbReference type="AlphaFoldDB" id="A0A1F6G5B3"/>
<dbReference type="PROSITE" id="PS52004">
    <property type="entry name" value="KS3_2"/>
    <property type="match status" value="1"/>
</dbReference>
<dbReference type="STRING" id="1817772.A2527_13780"/>
<evidence type="ECO:0000256" key="3">
    <source>
        <dbReference type="ARBA" id="ARBA00012356"/>
    </source>
</evidence>
<dbReference type="FunFam" id="3.40.47.10:FF:000009">
    <property type="entry name" value="3-oxoacyl-[acyl-carrier-protein] synthase 2"/>
    <property type="match status" value="1"/>
</dbReference>
<dbReference type="InterPro" id="IPR000794">
    <property type="entry name" value="Beta-ketoacyl_synthase"/>
</dbReference>
<dbReference type="EC" id="2.3.1.179" evidence="3 11"/>
<evidence type="ECO:0000256" key="1">
    <source>
        <dbReference type="ARBA" id="ARBA00005194"/>
    </source>
</evidence>
<proteinExistence type="inferred from homology"/>
<organism evidence="15 16">
    <name type="scientific">Candidatus Lambdaproteobacteria bacterium RIFOXYD2_FULL_50_16</name>
    <dbReference type="NCBI Taxonomy" id="1817772"/>
    <lineage>
        <taxon>Bacteria</taxon>
        <taxon>Pseudomonadati</taxon>
        <taxon>Pseudomonadota</taxon>
        <taxon>Candidatus Lambdaproteobacteria</taxon>
    </lineage>
</organism>
<evidence type="ECO:0000256" key="5">
    <source>
        <dbReference type="ARBA" id="ARBA00022516"/>
    </source>
</evidence>
<keyword evidence="8" id="KW-0443">Lipid metabolism</keyword>
<dbReference type="InterPro" id="IPR014030">
    <property type="entry name" value="Ketoacyl_synth_N"/>
</dbReference>
<comment type="pathway">
    <text evidence="1 11">Lipid metabolism; fatty acid biosynthesis.</text>
</comment>
<dbReference type="PIRSF" id="PIRSF000447">
    <property type="entry name" value="KAS_II"/>
    <property type="match status" value="1"/>
</dbReference>
<protein>
    <recommendedName>
        <fullName evidence="4 11">3-oxoacyl-[acyl-carrier-protein] synthase 2</fullName>
        <ecNumber evidence="3 11">2.3.1.179</ecNumber>
    </recommendedName>
</protein>
<keyword evidence="10 11" id="KW-0012">Acyltransferase</keyword>
<evidence type="ECO:0000256" key="2">
    <source>
        <dbReference type="ARBA" id="ARBA00008467"/>
    </source>
</evidence>
<dbReference type="Gene3D" id="3.40.47.10">
    <property type="match status" value="1"/>
</dbReference>
<dbReference type="NCBIfam" id="NF005589">
    <property type="entry name" value="PRK07314.1"/>
    <property type="match status" value="1"/>
</dbReference>
<evidence type="ECO:0000256" key="11">
    <source>
        <dbReference type="PIRNR" id="PIRNR000447"/>
    </source>
</evidence>
<reference evidence="15 16" key="1">
    <citation type="journal article" date="2016" name="Nat. Commun.">
        <title>Thousands of microbial genomes shed light on interconnected biogeochemical processes in an aquifer system.</title>
        <authorList>
            <person name="Anantharaman K."/>
            <person name="Brown C.T."/>
            <person name="Hug L.A."/>
            <person name="Sharon I."/>
            <person name="Castelle C.J."/>
            <person name="Probst A.J."/>
            <person name="Thomas B.C."/>
            <person name="Singh A."/>
            <person name="Wilkins M.J."/>
            <person name="Karaoz U."/>
            <person name="Brodie E.L."/>
            <person name="Williams K.H."/>
            <person name="Hubbard S.S."/>
            <person name="Banfield J.F."/>
        </authorList>
    </citation>
    <scope>NUCLEOTIDE SEQUENCE [LARGE SCALE GENOMIC DNA]</scope>
</reference>
<keyword evidence="9 11" id="KW-0275">Fatty acid biosynthesis</keyword>
<evidence type="ECO:0000259" key="14">
    <source>
        <dbReference type="PROSITE" id="PS52004"/>
    </source>
</evidence>
<evidence type="ECO:0000256" key="13">
    <source>
        <dbReference type="RuleBase" id="RU003694"/>
    </source>
</evidence>
<comment type="caution">
    <text evidence="15">The sequence shown here is derived from an EMBL/GenBank/DDBJ whole genome shotgun (WGS) entry which is preliminary data.</text>
</comment>
<dbReference type="InterPro" id="IPR020841">
    <property type="entry name" value="PKS_Beta-ketoAc_synthase_dom"/>
</dbReference>
<keyword evidence="6 11" id="KW-0808">Transferase</keyword>
<evidence type="ECO:0000313" key="15">
    <source>
        <dbReference type="EMBL" id="OGG93307.1"/>
    </source>
</evidence>
<evidence type="ECO:0000256" key="10">
    <source>
        <dbReference type="ARBA" id="ARBA00023315"/>
    </source>
</evidence>
<comment type="function">
    <text evidence="11">Involved in the type II fatty acid elongation cycle. Catalyzes the elongation of a wide range of acyl-ACP by the addition of two carbons from malonyl-ACP to an acyl acceptor. Can efficiently catalyze the conversion of palmitoleoyl-ACP (cis-hexadec-9-enoyl-ACP) to cis-vaccenoyl-ACP (cis-octadec-11-enoyl-ACP), an essential step in the thermal regulation of fatty acid composition.</text>
</comment>
<dbReference type="Proteomes" id="UP000178449">
    <property type="component" value="Unassembled WGS sequence"/>
</dbReference>
<evidence type="ECO:0000256" key="6">
    <source>
        <dbReference type="ARBA" id="ARBA00022679"/>
    </source>
</evidence>
<dbReference type="InterPro" id="IPR014031">
    <property type="entry name" value="Ketoacyl_synth_C"/>
</dbReference>
<dbReference type="PROSITE" id="PS00606">
    <property type="entry name" value="KS3_1"/>
    <property type="match status" value="1"/>
</dbReference>
<name>A0A1F6G5B3_9PROT</name>
<dbReference type="CDD" id="cd00834">
    <property type="entry name" value="KAS_I_II"/>
    <property type="match status" value="1"/>
</dbReference>
<dbReference type="InterPro" id="IPR016039">
    <property type="entry name" value="Thiolase-like"/>
</dbReference>
<evidence type="ECO:0000256" key="9">
    <source>
        <dbReference type="ARBA" id="ARBA00023160"/>
    </source>
</evidence>
<dbReference type="Pfam" id="PF02801">
    <property type="entry name" value="Ketoacyl-synt_C"/>
    <property type="match status" value="1"/>
</dbReference>
<dbReference type="GO" id="GO:0004315">
    <property type="term" value="F:3-oxoacyl-[acyl-carrier-protein] synthase activity"/>
    <property type="evidence" value="ECO:0007669"/>
    <property type="project" value="UniProtKB-UniRule"/>
</dbReference>
<evidence type="ECO:0000256" key="7">
    <source>
        <dbReference type="ARBA" id="ARBA00022832"/>
    </source>
</evidence>
<feature type="domain" description="Ketosynthase family 3 (KS3)" evidence="14">
    <location>
        <begin position="2"/>
        <end position="409"/>
    </location>
</feature>
<dbReference type="Pfam" id="PF00109">
    <property type="entry name" value="ketoacyl-synt"/>
    <property type="match status" value="1"/>
</dbReference>
<dbReference type="UniPathway" id="UPA00094"/>
<dbReference type="EMBL" id="MFNE01000052">
    <property type="protein sequence ID" value="OGG93307.1"/>
    <property type="molecule type" value="Genomic_DNA"/>
</dbReference>
<dbReference type="SMART" id="SM00825">
    <property type="entry name" value="PKS_KS"/>
    <property type="match status" value="1"/>
</dbReference>
<dbReference type="PANTHER" id="PTHR11712:SF336">
    <property type="entry name" value="3-OXOACYL-[ACYL-CARRIER-PROTEIN] SYNTHASE, MITOCHONDRIAL"/>
    <property type="match status" value="1"/>
</dbReference>
<sequence>MSHRIVVTGLGTVSPCGNRVDQTWDNIRNGRSGIATITKFDASTYTTQIAGEVKGFDPADFIDKKEIKKMDVFIHYALAATKEAMEDAKLTISEDFAEEVGVSIGVGIGGLPNIEYYAGVLKERGPSKITPFFIPMTISNMASGYVSIEFGAKGYNATTTSACSSANHSIGDAARIIERGDAKVMIVGGTESTICGMAIGGFGAMKALSRRNDSPETASRPYDQGRDGFVLAEGCGILILEEYEFAKARGAKMYGELVGYGFSSDAYHITSPTTDGPARAMKMALKDAKLDPSEVDYINAHGTSTPAGDINELKAIKLTLGEENAKKVSISSSKSMTGHLLGAAGGLEAVITLKAMQEGIVPPTINLESPDPECDLDVTPNHAKKREIKVAMSNSFGFGGTNATLVFRKI</sequence>
<comment type="catalytic activity">
    <reaction evidence="11">
        <text>(9Z)-hexadecenoyl-[ACP] + malonyl-[ACP] + H(+) = 3-oxo-(11Z)-octadecenoyl-[ACP] + holo-[ACP] + CO2</text>
        <dbReference type="Rhea" id="RHEA:55040"/>
        <dbReference type="Rhea" id="RHEA-COMP:9623"/>
        <dbReference type="Rhea" id="RHEA-COMP:9685"/>
        <dbReference type="Rhea" id="RHEA-COMP:10800"/>
        <dbReference type="Rhea" id="RHEA-COMP:14074"/>
        <dbReference type="ChEBI" id="CHEBI:15378"/>
        <dbReference type="ChEBI" id="CHEBI:16526"/>
        <dbReference type="ChEBI" id="CHEBI:64479"/>
        <dbReference type="ChEBI" id="CHEBI:78449"/>
        <dbReference type="ChEBI" id="CHEBI:83989"/>
        <dbReference type="ChEBI" id="CHEBI:138538"/>
        <dbReference type="EC" id="2.3.1.179"/>
    </reaction>
</comment>
<gene>
    <name evidence="15" type="ORF">A2527_13780</name>
</gene>
<keyword evidence="5 11" id="KW-0444">Lipid biosynthesis</keyword>